<dbReference type="GeneID" id="64636091"/>
<dbReference type="Proteomes" id="UP000807769">
    <property type="component" value="Unassembled WGS sequence"/>
</dbReference>
<evidence type="ECO:0000256" key="1">
    <source>
        <dbReference type="SAM" id="MobiDB-lite"/>
    </source>
</evidence>
<protein>
    <submittedName>
        <fullName evidence="2">Uncharacterized protein</fullName>
    </submittedName>
</protein>
<proteinExistence type="predicted"/>
<dbReference type="EMBL" id="JABBWG010000001">
    <property type="protein sequence ID" value="KAG1827086.1"/>
    <property type="molecule type" value="Genomic_DNA"/>
</dbReference>
<feature type="region of interest" description="Disordered" evidence="1">
    <location>
        <begin position="121"/>
        <end position="173"/>
    </location>
</feature>
<reference evidence="2" key="1">
    <citation type="journal article" date="2020" name="New Phytol.">
        <title>Comparative genomics reveals dynamic genome evolution in host specialist ectomycorrhizal fungi.</title>
        <authorList>
            <person name="Lofgren L.A."/>
            <person name="Nguyen N.H."/>
            <person name="Vilgalys R."/>
            <person name="Ruytinx J."/>
            <person name="Liao H.L."/>
            <person name="Branco S."/>
            <person name="Kuo A."/>
            <person name="LaButti K."/>
            <person name="Lipzen A."/>
            <person name="Andreopoulos W."/>
            <person name="Pangilinan J."/>
            <person name="Riley R."/>
            <person name="Hundley H."/>
            <person name="Na H."/>
            <person name="Barry K."/>
            <person name="Grigoriev I.V."/>
            <person name="Stajich J.E."/>
            <person name="Kennedy P.G."/>
        </authorList>
    </citation>
    <scope>NUCLEOTIDE SEQUENCE</scope>
    <source>
        <strain evidence="2">MN1</strain>
    </source>
</reference>
<comment type="caution">
    <text evidence="2">The sequence shown here is derived from an EMBL/GenBank/DDBJ whole genome shotgun (WGS) entry which is preliminary data.</text>
</comment>
<dbReference type="RefSeq" id="XP_041199933.1">
    <property type="nucleotide sequence ID" value="XM_041342075.1"/>
</dbReference>
<feature type="compositionally biased region" description="Polar residues" evidence="1">
    <location>
        <begin position="137"/>
        <end position="151"/>
    </location>
</feature>
<evidence type="ECO:0000313" key="2">
    <source>
        <dbReference type="EMBL" id="KAG1827086.1"/>
    </source>
</evidence>
<gene>
    <name evidence="2" type="ORF">BJ212DRAFT_1572589</name>
</gene>
<organism evidence="2 3">
    <name type="scientific">Suillus subaureus</name>
    <dbReference type="NCBI Taxonomy" id="48587"/>
    <lineage>
        <taxon>Eukaryota</taxon>
        <taxon>Fungi</taxon>
        <taxon>Dikarya</taxon>
        <taxon>Basidiomycota</taxon>
        <taxon>Agaricomycotina</taxon>
        <taxon>Agaricomycetes</taxon>
        <taxon>Agaricomycetidae</taxon>
        <taxon>Boletales</taxon>
        <taxon>Suillineae</taxon>
        <taxon>Suillaceae</taxon>
        <taxon>Suillus</taxon>
    </lineage>
</organism>
<accession>A0A9P7EPQ7</accession>
<sequence length="199" mass="22268">MSFRIDRHCSFSIVLTTMINPQALTDMAIDTIHGIVESNVAIALWDAGLQGGYQAYPTEHCIAEKTFTSYCLILTLLSIMTLPGKVIRINENATIRLMPTNHLPPRLKRLLQRQQDFNISERSDSALPPVEEPASSAAISQAEPNIPAITQSPSHRKRKTRRSREKENNIASPIALKRRHRIRARLDHGAASTTHTTID</sequence>
<dbReference type="OrthoDB" id="2704112at2759"/>
<dbReference type="AlphaFoldDB" id="A0A9P7EPQ7"/>
<keyword evidence="3" id="KW-1185">Reference proteome</keyword>
<evidence type="ECO:0000313" key="3">
    <source>
        <dbReference type="Proteomes" id="UP000807769"/>
    </source>
</evidence>
<feature type="compositionally biased region" description="Basic residues" evidence="1">
    <location>
        <begin position="154"/>
        <end position="163"/>
    </location>
</feature>
<name>A0A9P7EPQ7_9AGAM</name>